<reference evidence="2 3" key="2">
    <citation type="submission" date="2018-03" db="EMBL/GenBank/DDBJ databases">
        <title>The comparative genomics of Bifidobacterium callitrichos reflects dietary carbohydrate utilization within the common marmoset gut.</title>
        <authorList>
            <person name="Rani A."/>
        </authorList>
    </citation>
    <scope>NUCLEOTIDE SEQUENCE [LARGE SCALE GENOMIC DNA]</scope>
    <source>
        <strain evidence="2 3">UMA51805</strain>
    </source>
</reference>
<gene>
    <name evidence="2" type="ORF">CPA40_00880</name>
</gene>
<dbReference type="InterPro" id="IPR050312">
    <property type="entry name" value="IolE/XylAMocC-like"/>
</dbReference>
<dbReference type="Gene3D" id="3.20.20.150">
    <property type="entry name" value="Divalent-metal-dependent TIM barrel enzymes"/>
    <property type="match status" value="1"/>
</dbReference>
<dbReference type="Pfam" id="PF01261">
    <property type="entry name" value="AP_endonuc_2"/>
    <property type="match status" value="1"/>
</dbReference>
<evidence type="ECO:0000313" key="2">
    <source>
        <dbReference type="EMBL" id="PST47405.1"/>
    </source>
</evidence>
<proteinExistence type="predicted"/>
<comment type="caution">
    <text evidence="2">The sequence shown here is derived from an EMBL/GenBank/DDBJ whole genome shotgun (WGS) entry which is preliminary data.</text>
</comment>
<keyword evidence="2" id="KW-0413">Isomerase</keyword>
<protein>
    <submittedName>
        <fullName evidence="2">Xylose isomerase</fullName>
    </submittedName>
</protein>
<sequence>MMAKITMNQTVTFFGNVQTDVRLAKEAGYDGIDLQDPKLYRYLDKGFSPESLLPFFEGIEVSDIGSIQNIEREGDAAEDLMNEVRRMSELASLFGAKYIQLCTGPGHWDVCNDFAAGRLKADDPRYRGFLGRDEKEMIDVTATNVRRAADIAAEYGVEIYVEPLAWTPLNRCSQILEVLEKANRSNVGLAVDTWQFYSAGDTPEDAAALPAELIKIVHVSDGLWLDPATTVADMGIYRNVILGGGVIPLQEWIDAIKSTGFDGWYCPEIFSDRASEQDLRMIARLMHDMVAVLIN</sequence>
<evidence type="ECO:0000313" key="3">
    <source>
        <dbReference type="Proteomes" id="UP000240228"/>
    </source>
</evidence>
<dbReference type="PANTHER" id="PTHR12110">
    <property type="entry name" value="HYDROXYPYRUVATE ISOMERASE"/>
    <property type="match status" value="1"/>
</dbReference>
<dbReference type="SUPFAM" id="SSF51658">
    <property type="entry name" value="Xylose isomerase-like"/>
    <property type="match status" value="1"/>
</dbReference>
<dbReference type="InterPro" id="IPR013022">
    <property type="entry name" value="Xyl_isomerase-like_TIM-brl"/>
</dbReference>
<organism evidence="2 3">
    <name type="scientific">Bifidobacterium callitrichos</name>
    <dbReference type="NCBI Taxonomy" id="762209"/>
    <lineage>
        <taxon>Bacteria</taxon>
        <taxon>Bacillati</taxon>
        <taxon>Actinomycetota</taxon>
        <taxon>Actinomycetes</taxon>
        <taxon>Bifidobacteriales</taxon>
        <taxon>Bifidobacteriaceae</taxon>
        <taxon>Bifidobacterium</taxon>
    </lineage>
</organism>
<dbReference type="GO" id="GO:0016853">
    <property type="term" value="F:isomerase activity"/>
    <property type="evidence" value="ECO:0007669"/>
    <property type="project" value="UniProtKB-KW"/>
</dbReference>
<dbReference type="InterPro" id="IPR036237">
    <property type="entry name" value="Xyl_isomerase-like_sf"/>
</dbReference>
<evidence type="ECO:0000259" key="1">
    <source>
        <dbReference type="Pfam" id="PF01261"/>
    </source>
</evidence>
<feature type="domain" description="Xylose isomerase-like TIM barrel" evidence="1">
    <location>
        <begin position="21"/>
        <end position="281"/>
    </location>
</feature>
<dbReference type="EMBL" id="NWTX01000001">
    <property type="protein sequence ID" value="PST47405.1"/>
    <property type="molecule type" value="Genomic_DNA"/>
</dbReference>
<keyword evidence="3" id="KW-1185">Reference proteome</keyword>
<dbReference type="AlphaFoldDB" id="A0A2T3GD44"/>
<accession>A0A2T3GD44</accession>
<name>A0A2T3GD44_9BIFI</name>
<reference evidence="3" key="1">
    <citation type="submission" date="2017-09" db="EMBL/GenBank/DDBJ databases">
        <authorList>
            <person name="Sela D.A."/>
            <person name="Albert K."/>
        </authorList>
    </citation>
    <scope>NUCLEOTIDE SEQUENCE [LARGE SCALE GENOMIC DNA]</scope>
    <source>
        <strain evidence="3">UMA51805</strain>
    </source>
</reference>
<dbReference type="Proteomes" id="UP000240228">
    <property type="component" value="Unassembled WGS sequence"/>
</dbReference>
<dbReference type="PANTHER" id="PTHR12110:SF21">
    <property type="entry name" value="XYLOSE ISOMERASE-LIKE TIM BARREL DOMAIN-CONTAINING PROTEIN"/>
    <property type="match status" value="1"/>
</dbReference>